<dbReference type="InterPro" id="IPR029052">
    <property type="entry name" value="Metallo-depent_PP-like"/>
</dbReference>
<comment type="caution">
    <text evidence="2">The sequence shown here is derived from an EMBL/GenBank/DDBJ whole genome shotgun (WGS) entry which is preliminary data.</text>
</comment>
<dbReference type="PROSITE" id="PS00125">
    <property type="entry name" value="SER_THR_PHOSPHATASE"/>
    <property type="match status" value="1"/>
</dbReference>
<evidence type="ECO:0000313" key="3">
    <source>
        <dbReference type="Proteomes" id="UP000823634"/>
    </source>
</evidence>
<evidence type="ECO:0000259" key="1">
    <source>
        <dbReference type="PROSITE" id="PS00125"/>
    </source>
</evidence>
<organism evidence="2 3">
    <name type="scientific">Candidatus Alloenteromonas pullistercoris</name>
    <dbReference type="NCBI Taxonomy" id="2840785"/>
    <lineage>
        <taxon>Bacteria</taxon>
        <taxon>Bacillati</taxon>
        <taxon>Bacillota</taxon>
        <taxon>Bacillota incertae sedis</taxon>
        <taxon>Candidatus Alloenteromonas</taxon>
    </lineage>
</organism>
<reference evidence="2" key="2">
    <citation type="journal article" date="2021" name="PeerJ">
        <title>Extensive microbial diversity within the chicken gut microbiome revealed by metagenomics and culture.</title>
        <authorList>
            <person name="Gilroy R."/>
            <person name="Ravi A."/>
            <person name="Getino M."/>
            <person name="Pursley I."/>
            <person name="Horton D.L."/>
            <person name="Alikhan N.F."/>
            <person name="Baker D."/>
            <person name="Gharbi K."/>
            <person name="Hall N."/>
            <person name="Watson M."/>
            <person name="Adriaenssens E.M."/>
            <person name="Foster-Nyarko E."/>
            <person name="Jarju S."/>
            <person name="Secka A."/>
            <person name="Antonio M."/>
            <person name="Oren A."/>
            <person name="Chaudhuri R.R."/>
            <person name="La Ragione R."/>
            <person name="Hildebrand F."/>
            <person name="Pallen M.J."/>
        </authorList>
    </citation>
    <scope>NUCLEOTIDE SEQUENCE</scope>
    <source>
        <strain evidence="2">17113</strain>
    </source>
</reference>
<sequence length="282" mass="32333">MTYFAVSDIHGFLLPLKEALANAGFSKEDPNHFLIVLGDVFDRGEEPLEVYEFLSSMPEDRLVLVKGNHEDAFIKMLRRGYPTPADFHNKTALTLCLLGAKDKEEAREWHEELADECNLCFTAPMMEKAAHQAKMESLFSSISHSGRVQDVASWLSSPVWKNYFETKGFVLAHAGIPRYSGFRHGDRRQWEEARWANPIFEYRHRYYDPVFNQGKKMVVGHFHTSAMFEELDPHRLLPNQPQPLEGCPWRMDCPIFDNGYLVGIDACTALTGKVNVFSFLEP</sequence>
<dbReference type="Proteomes" id="UP000823634">
    <property type="component" value="Unassembled WGS sequence"/>
</dbReference>
<name>A0A9D9DGN0_9FIRM</name>
<dbReference type="GO" id="GO:0008803">
    <property type="term" value="F:bis(5'-nucleosyl)-tetraphosphatase (symmetrical) activity"/>
    <property type="evidence" value="ECO:0007669"/>
    <property type="project" value="TreeGrafter"/>
</dbReference>
<dbReference type="InterPro" id="IPR050126">
    <property type="entry name" value="Ap4A_hydrolase"/>
</dbReference>
<gene>
    <name evidence="2" type="ORF">IAC61_04510</name>
</gene>
<feature type="domain" description="Serine/threonine specific protein phosphatases" evidence="1">
    <location>
        <begin position="65"/>
        <end position="70"/>
    </location>
</feature>
<dbReference type="InterPro" id="IPR004843">
    <property type="entry name" value="Calcineurin-like_PHP"/>
</dbReference>
<dbReference type="PANTHER" id="PTHR42850:SF4">
    <property type="entry name" value="ZINC-DEPENDENT ENDOPOLYPHOSPHATASE"/>
    <property type="match status" value="1"/>
</dbReference>
<reference evidence="2" key="1">
    <citation type="submission" date="2020-10" db="EMBL/GenBank/DDBJ databases">
        <authorList>
            <person name="Gilroy R."/>
        </authorList>
    </citation>
    <scope>NUCLEOTIDE SEQUENCE</scope>
    <source>
        <strain evidence="2">17113</strain>
    </source>
</reference>
<dbReference type="GO" id="GO:0005737">
    <property type="term" value="C:cytoplasm"/>
    <property type="evidence" value="ECO:0007669"/>
    <property type="project" value="TreeGrafter"/>
</dbReference>
<dbReference type="SUPFAM" id="SSF56300">
    <property type="entry name" value="Metallo-dependent phosphatases"/>
    <property type="match status" value="1"/>
</dbReference>
<evidence type="ECO:0000313" key="2">
    <source>
        <dbReference type="EMBL" id="MBO8426567.1"/>
    </source>
</evidence>
<dbReference type="Pfam" id="PF00149">
    <property type="entry name" value="Metallophos"/>
    <property type="match status" value="1"/>
</dbReference>
<protein>
    <submittedName>
        <fullName evidence="2">Metallophosphoesterase</fullName>
    </submittedName>
</protein>
<dbReference type="AlphaFoldDB" id="A0A9D9DGN0"/>
<dbReference type="PANTHER" id="PTHR42850">
    <property type="entry name" value="METALLOPHOSPHOESTERASE"/>
    <property type="match status" value="1"/>
</dbReference>
<dbReference type="GO" id="GO:0110154">
    <property type="term" value="P:RNA decapping"/>
    <property type="evidence" value="ECO:0007669"/>
    <property type="project" value="TreeGrafter"/>
</dbReference>
<dbReference type="Gene3D" id="3.60.21.10">
    <property type="match status" value="1"/>
</dbReference>
<dbReference type="GO" id="GO:0016791">
    <property type="term" value="F:phosphatase activity"/>
    <property type="evidence" value="ECO:0007669"/>
    <property type="project" value="TreeGrafter"/>
</dbReference>
<dbReference type="EMBL" id="JADINA010000029">
    <property type="protein sequence ID" value="MBO8426567.1"/>
    <property type="molecule type" value="Genomic_DNA"/>
</dbReference>
<dbReference type="InterPro" id="IPR006186">
    <property type="entry name" value="Ser/Thr-sp_prot-phosphatase"/>
</dbReference>
<proteinExistence type="predicted"/>
<accession>A0A9D9DGN0</accession>